<dbReference type="InterPro" id="IPR002252">
    <property type="entry name" value="Glyco_hydro_36"/>
</dbReference>
<dbReference type="AlphaFoldDB" id="A0A060CBS8"/>
<name>A0A060CBS8_9ACTN</name>
<accession>A0A060CBS8</accession>
<dbReference type="EMBL" id="KF122907">
    <property type="protein sequence ID" value="AIA90206.1"/>
    <property type="molecule type" value="Genomic_DNA"/>
</dbReference>
<feature type="non-terminal residue" evidence="1">
    <location>
        <position position="68"/>
    </location>
</feature>
<feature type="non-terminal residue" evidence="1">
    <location>
        <position position="1"/>
    </location>
</feature>
<proteinExistence type="predicted"/>
<dbReference type="PRINTS" id="PR00743">
    <property type="entry name" value="GLHYDRLASE36"/>
</dbReference>
<organism evidence="1">
    <name type="scientific">uncultured Nocardiopsis sp</name>
    <dbReference type="NCBI Taxonomy" id="206104"/>
    <lineage>
        <taxon>Bacteria</taxon>
        <taxon>Bacillati</taxon>
        <taxon>Actinomycetota</taxon>
        <taxon>Actinomycetes</taxon>
        <taxon>Streptosporangiales</taxon>
        <taxon>Nocardiopsidaceae</taxon>
        <taxon>Nocardiopsis</taxon>
        <taxon>environmental samples</taxon>
    </lineage>
</organism>
<dbReference type="GO" id="GO:0004557">
    <property type="term" value="F:alpha-galactosidase activity"/>
    <property type="evidence" value="ECO:0007669"/>
    <property type="project" value="InterPro"/>
</dbReference>
<dbReference type="GO" id="GO:0016052">
    <property type="term" value="P:carbohydrate catabolic process"/>
    <property type="evidence" value="ECO:0007669"/>
    <property type="project" value="InterPro"/>
</dbReference>
<protein>
    <submittedName>
        <fullName evidence="1">CAZy families GH36 protein</fullName>
    </submittedName>
</protein>
<dbReference type="Pfam" id="PF02065">
    <property type="entry name" value="Melibiase"/>
    <property type="match status" value="1"/>
</dbReference>
<reference evidence="1" key="1">
    <citation type="journal article" date="2013" name="Environ. Microbiol.">
        <title>Seasonally variable intestinal metagenomes of the red palm weevil (Rhynchophorus ferrugineus).</title>
        <authorList>
            <person name="Jia S."/>
            <person name="Zhang X."/>
            <person name="Zhang G."/>
            <person name="Yin A."/>
            <person name="Zhang S."/>
            <person name="Li F."/>
            <person name="Wang L."/>
            <person name="Zhao D."/>
            <person name="Yun Q."/>
            <person name="Tala"/>
            <person name="Wang J."/>
            <person name="Sun G."/>
            <person name="Baabdullah M."/>
            <person name="Yu X."/>
            <person name="Hu S."/>
            <person name="Al-Mssallem I.S."/>
            <person name="Yu J."/>
        </authorList>
    </citation>
    <scope>NUCLEOTIDE SEQUENCE</scope>
</reference>
<evidence type="ECO:0000313" key="1">
    <source>
        <dbReference type="EMBL" id="AIA90206.1"/>
    </source>
</evidence>
<sequence length="68" mass="7519">LLPGEIALRPGEEYSTPWVMVTASRHGLDGAAASMHEWERALPAHPVVQPVTLNVWEGVQFDHDFGKL</sequence>